<protein>
    <submittedName>
        <fullName evidence="2">Pyridoxamine 5'-phosphate oxidase</fullName>
    </submittedName>
</protein>
<dbReference type="InterPro" id="IPR012349">
    <property type="entry name" value="Split_barrel_FMN-bd"/>
</dbReference>
<name>A0A1Q4I2Q2_9MYCO</name>
<gene>
    <name evidence="2" type="ORF">BRW65_02015</name>
</gene>
<accession>A0A1Q4I2Q2</accession>
<feature type="domain" description="Pyridoxamine 5'-phosphate oxidase N-terminal" evidence="1">
    <location>
        <begin position="10"/>
        <end position="132"/>
    </location>
</feature>
<dbReference type="Proteomes" id="UP000186438">
    <property type="component" value="Unassembled WGS sequence"/>
</dbReference>
<keyword evidence="3" id="KW-1185">Reference proteome</keyword>
<dbReference type="InterPro" id="IPR011576">
    <property type="entry name" value="Pyridox_Oxase_N"/>
</dbReference>
<dbReference type="AlphaFoldDB" id="A0A1Q4I2Q2"/>
<dbReference type="RefSeq" id="WP_073870665.1">
    <property type="nucleotide sequence ID" value="NZ_MPNT01000001.1"/>
</dbReference>
<organism evidence="2 3">
    <name type="scientific">Mycobacterium paraffinicum</name>
    <dbReference type="NCBI Taxonomy" id="53378"/>
    <lineage>
        <taxon>Bacteria</taxon>
        <taxon>Bacillati</taxon>
        <taxon>Actinomycetota</taxon>
        <taxon>Actinomycetes</taxon>
        <taxon>Mycobacteriales</taxon>
        <taxon>Mycobacteriaceae</taxon>
        <taxon>Mycobacterium</taxon>
    </lineage>
</organism>
<dbReference type="OrthoDB" id="3697359at2"/>
<dbReference type="EMBL" id="MPNT01000001">
    <property type="protein sequence ID" value="OJZ76223.1"/>
    <property type="molecule type" value="Genomic_DNA"/>
</dbReference>
<sequence length="173" mass="19492">MSRALTFERVVRELSTQHFAILCTVDQNGRPDSAGVSYGAWAREDALMLYVMTRRHLRKARNIADNPEVSLVVPLQRRVLRFVPPATIQLHGRAEVLDWSDVQGTNVFRGFWMGRQILGAYEESRRAGETRVCFLKITLDPVVRSYGVGHSVWNLRRHMAGGADTVRLGGDSA</sequence>
<evidence type="ECO:0000313" key="2">
    <source>
        <dbReference type="EMBL" id="OJZ76223.1"/>
    </source>
</evidence>
<dbReference type="STRING" id="53378.BRW65_02015"/>
<evidence type="ECO:0000259" key="1">
    <source>
        <dbReference type="Pfam" id="PF01243"/>
    </source>
</evidence>
<proteinExistence type="predicted"/>
<comment type="caution">
    <text evidence="2">The sequence shown here is derived from an EMBL/GenBank/DDBJ whole genome shotgun (WGS) entry which is preliminary data.</text>
</comment>
<dbReference type="SUPFAM" id="SSF50475">
    <property type="entry name" value="FMN-binding split barrel"/>
    <property type="match status" value="1"/>
</dbReference>
<dbReference type="Pfam" id="PF01243">
    <property type="entry name" value="PNPOx_N"/>
    <property type="match status" value="1"/>
</dbReference>
<dbReference type="Gene3D" id="2.30.110.10">
    <property type="entry name" value="Electron Transport, Fmn-binding Protein, Chain A"/>
    <property type="match status" value="1"/>
</dbReference>
<reference evidence="2 3" key="1">
    <citation type="submission" date="2016-11" db="EMBL/GenBank/DDBJ databases">
        <title>Genome sequences of unsequenced Mycobacteria.</title>
        <authorList>
            <person name="Greninger A.L."/>
            <person name="Fang F."/>
            <person name="Jerome K.R."/>
        </authorList>
    </citation>
    <scope>NUCLEOTIDE SEQUENCE [LARGE SCALE GENOMIC DNA]</scope>
    <source>
        <strain evidence="2 3">M11</strain>
    </source>
</reference>
<evidence type="ECO:0000313" key="3">
    <source>
        <dbReference type="Proteomes" id="UP000186438"/>
    </source>
</evidence>